<organism evidence="2 3">
    <name type="scientific">Glossina palpalis gambiensis</name>
    <dbReference type="NCBI Taxonomy" id="67801"/>
    <lineage>
        <taxon>Eukaryota</taxon>
        <taxon>Metazoa</taxon>
        <taxon>Ecdysozoa</taxon>
        <taxon>Arthropoda</taxon>
        <taxon>Hexapoda</taxon>
        <taxon>Insecta</taxon>
        <taxon>Pterygota</taxon>
        <taxon>Neoptera</taxon>
        <taxon>Endopterygota</taxon>
        <taxon>Diptera</taxon>
        <taxon>Brachycera</taxon>
        <taxon>Muscomorpha</taxon>
        <taxon>Hippoboscoidea</taxon>
        <taxon>Glossinidae</taxon>
        <taxon>Glossina</taxon>
    </lineage>
</organism>
<name>A0A1B0BZD9_9MUSC</name>
<feature type="compositionally biased region" description="Basic residues" evidence="1">
    <location>
        <begin position="298"/>
        <end position="307"/>
    </location>
</feature>
<evidence type="ECO:0000313" key="3">
    <source>
        <dbReference type="Proteomes" id="UP000092460"/>
    </source>
</evidence>
<dbReference type="EMBL" id="JXJN01023096">
    <property type="status" value="NOT_ANNOTATED_CDS"/>
    <property type="molecule type" value="Genomic_DNA"/>
</dbReference>
<sequence length="329" mass="36978">MAEFMSYRYFTLESPVEMLSSASTSLAKSREEPLRATAVKRKPHVERVQCYQSILAFLKNQTCSVCSESLPLRLCAVFLWMTVEEHINLAKKNRRYTNCLTLPHDFKNFQKLACNIRGKHRHHCFLHSPHSRPKQGSLLSSCIHPTSFTSCRLQKELAVPAKSVKIQIAGLNSTLSTNPSRKYFNGLGSHIDQQFQVQTDVFVINRLTEELSHTSFAALNTSNLSNLPIADTSIGYNKIGGMDHIADNGAMQTGENPSNINQYETVVSDAVAATNTTVSHIENSNFRRKQQLPDNQKSKHAAHKQQHHLLEMPKIPTLADIDKSYVNST</sequence>
<dbReference type="AlphaFoldDB" id="A0A1B0BZD9"/>
<reference evidence="2" key="2">
    <citation type="submission" date="2020-05" db="UniProtKB">
        <authorList>
            <consortium name="EnsemblMetazoa"/>
        </authorList>
    </citation>
    <scope>IDENTIFICATION</scope>
    <source>
        <strain evidence="2">IAEA</strain>
    </source>
</reference>
<protein>
    <submittedName>
        <fullName evidence="2">Uncharacterized protein</fullName>
    </submittedName>
</protein>
<dbReference type="Proteomes" id="UP000092460">
    <property type="component" value="Unassembled WGS sequence"/>
</dbReference>
<evidence type="ECO:0000256" key="1">
    <source>
        <dbReference type="SAM" id="MobiDB-lite"/>
    </source>
</evidence>
<feature type="region of interest" description="Disordered" evidence="1">
    <location>
        <begin position="290"/>
        <end position="314"/>
    </location>
</feature>
<evidence type="ECO:0000313" key="2">
    <source>
        <dbReference type="EnsemblMetazoa" id="GPPI045009-PA"/>
    </source>
</evidence>
<proteinExistence type="predicted"/>
<dbReference type="EnsemblMetazoa" id="GPPI045009-RA">
    <property type="protein sequence ID" value="GPPI045009-PA"/>
    <property type="gene ID" value="GPPI045009"/>
</dbReference>
<dbReference type="VEuPathDB" id="VectorBase:GPPI045009"/>
<reference evidence="3" key="1">
    <citation type="submission" date="2015-01" db="EMBL/GenBank/DDBJ databases">
        <authorList>
            <person name="Aksoy S."/>
            <person name="Warren W."/>
            <person name="Wilson R.K."/>
        </authorList>
    </citation>
    <scope>NUCLEOTIDE SEQUENCE [LARGE SCALE GENOMIC DNA]</scope>
    <source>
        <strain evidence="3">IAEA</strain>
    </source>
</reference>
<accession>A0A1B0BZD9</accession>
<keyword evidence="3" id="KW-1185">Reference proteome</keyword>